<organism evidence="1 2">
    <name type="scientific">Exophiala spinifera</name>
    <dbReference type="NCBI Taxonomy" id="91928"/>
    <lineage>
        <taxon>Eukaryota</taxon>
        <taxon>Fungi</taxon>
        <taxon>Dikarya</taxon>
        <taxon>Ascomycota</taxon>
        <taxon>Pezizomycotina</taxon>
        <taxon>Eurotiomycetes</taxon>
        <taxon>Chaetothyriomycetidae</taxon>
        <taxon>Chaetothyriales</taxon>
        <taxon>Herpotrichiellaceae</taxon>
        <taxon>Exophiala</taxon>
    </lineage>
</organism>
<accession>A0A0D2A8Y0</accession>
<name>A0A0D2A8Y0_9EURO</name>
<dbReference type="OrthoDB" id="4158501at2759"/>
<evidence type="ECO:0000313" key="1">
    <source>
        <dbReference type="EMBL" id="KIW21242.1"/>
    </source>
</evidence>
<reference evidence="1 2" key="1">
    <citation type="submission" date="2015-01" db="EMBL/GenBank/DDBJ databases">
        <title>The Genome Sequence of Exophiala spinifera CBS89968.</title>
        <authorList>
            <consortium name="The Broad Institute Genomics Platform"/>
            <person name="Cuomo C."/>
            <person name="de Hoog S."/>
            <person name="Gorbushina A."/>
            <person name="Stielow B."/>
            <person name="Teixiera M."/>
            <person name="Abouelleil A."/>
            <person name="Chapman S.B."/>
            <person name="Priest M."/>
            <person name="Young S.K."/>
            <person name="Wortman J."/>
            <person name="Nusbaum C."/>
            <person name="Birren B."/>
        </authorList>
    </citation>
    <scope>NUCLEOTIDE SEQUENCE [LARGE SCALE GENOMIC DNA]</scope>
    <source>
        <strain evidence="1 2">CBS 89968</strain>
    </source>
</reference>
<dbReference type="AlphaFoldDB" id="A0A0D2A8Y0"/>
<evidence type="ECO:0000313" key="2">
    <source>
        <dbReference type="Proteomes" id="UP000053328"/>
    </source>
</evidence>
<sequence length="529" mass="58969">MACSKAAGPGTYTCSANPELEMSVTLNTNFPMDHKCSGEERCGSSSQSALHTIHEKHCVEKNIKLAKFTTLEEYLNKPLPLEDYLNKPLPPTPNQPSVDLSRVASQYGEILWADADADARDLVKTVYEQSHVQPFNGDFQSQAPTYPSLRNLRDSEQLPNYALHGLVDPLNEQSIPKKRAVLSPESTKPKLRSADHAFLTNSADLYGSHNPAKYVVSNVDSFEIYFVQTERLKRKAPSPIETKSFIGFSDSNVFACSPVPFKQLRDDRQDAMEVVLSPTTASLDLLPPLAPVPARLPSIHTMAPAPVPIDQTLAPARPTVQAMGPARLPSIHTMAPAQVPVGQTMVPLLPIIGPGTVDPDSPYQNEFLRPRGWPGQFESYEVGHINRRAAQATSPETQTFGNPDHPNGEFTHINFWVDPIEHKDYDQERLKSVRVRKVAFSHADYETDNALEMERSAAEEALRRQACRECAAARLEGVSVGHHRYYTGKMSLGEYMMHKMCICWDDCWCNKLCTIYADVVCPCHRFILL</sequence>
<dbReference type="Proteomes" id="UP000053328">
    <property type="component" value="Unassembled WGS sequence"/>
</dbReference>
<dbReference type="GeneID" id="27328905"/>
<dbReference type="RefSeq" id="XP_016241458.1">
    <property type="nucleotide sequence ID" value="XM_016376182.1"/>
</dbReference>
<keyword evidence="2" id="KW-1185">Reference proteome</keyword>
<proteinExistence type="predicted"/>
<protein>
    <submittedName>
        <fullName evidence="1">Uncharacterized protein</fullName>
    </submittedName>
</protein>
<gene>
    <name evidence="1" type="ORF">PV08_01822</name>
</gene>
<dbReference type="HOGENOM" id="CLU_025582_0_0_1"/>
<dbReference type="EMBL" id="KN847492">
    <property type="protein sequence ID" value="KIW21242.1"/>
    <property type="molecule type" value="Genomic_DNA"/>
</dbReference>
<dbReference type="VEuPathDB" id="FungiDB:PV08_01822"/>